<evidence type="ECO:0000256" key="1">
    <source>
        <dbReference type="PROSITE-ProRule" id="PRU00221"/>
    </source>
</evidence>
<dbReference type="SMART" id="SM00320">
    <property type="entry name" value="WD40"/>
    <property type="match status" value="1"/>
</dbReference>
<evidence type="ECO:0000313" key="2">
    <source>
        <dbReference type="EMBL" id="VDP54792.1"/>
    </source>
</evidence>
<evidence type="ECO:0000313" key="3">
    <source>
        <dbReference type="Proteomes" id="UP000279833"/>
    </source>
</evidence>
<dbReference type="WBParaSite" id="SCUD_0001397601-mRNA-1">
    <property type="protein sequence ID" value="SCUD_0001397601-mRNA-1"/>
    <property type="gene ID" value="SCUD_0001397601"/>
</dbReference>
<organism evidence="4">
    <name type="scientific">Schistosoma curassoni</name>
    <dbReference type="NCBI Taxonomy" id="6186"/>
    <lineage>
        <taxon>Eukaryota</taxon>
        <taxon>Metazoa</taxon>
        <taxon>Spiralia</taxon>
        <taxon>Lophotrochozoa</taxon>
        <taxon>Platyhelminthes</taxon>
        <taxon>Trematoda</taxon>
        <taxon>Digenea</taxon>
        <taxon>Strigeidida</taxon>
        <taxon>Schistosomatoidea</taxon>
        <taxon>Schistosomatidae</taxon>
        <taxon>Schistosoma</taxon>
    </lineage>
</organism>
<accession>A0A183KG26</accession>
<reference evidence="4" key="1">
    <citation type="submission" date="2016-06" db="UniProtKB">
        <authorList>
            <consortium name="WormBaseParasite"/>
        </authorList>
    </citation>
    <scope>IDENTIFICATION</scope>
</reference>
<dbReference type="Proteomes" id="UP000279833">
    <property type="component" value="Unassembled WGS sequence"/>
</dbReference>
<proteinExistence type="predicted"/>
<dbReference type="InterPro" id="IPR001680">
    <property type="entry name" value="WD40_rpt"/>
</dbReference>
<protein>
    <submittedName>
        <fullName evidence="4">WD_REPEATS_REGION domain-containing protein</fullName>
    </submittedName>
</protein>
<dbReference type="PROSITE" id="PS50082">
    <property type="entry name" value="WD_REPEATS_2"/>
    <property type="match status" value="1"/>
</dbReference>
<evidence type="ECO:0000313" key="4">
    <source>
        <dbReference type="WBParaSite" id="SCUD_0001397601-mRNA-1"/>
    </source>
</evidence>
<reference evidence="2 3" key="2">
    <citation type="submission" date="2018-11" db="EMBL/GenBank/DDBJ databases">
        <authorList>
            <consortium name="Pathogen Informatics"/>
        </authorList>
    </citation>
    <scope>NUCLEOTIDE SEQUENCE [LARGE SCALE GENOMIC DNA]</scope>
    <source>
        <strain evidence="2">Dakar</strain>
        <strain evidence="3">Dakar, Senegal</strain>
    </source>
</reference>
<dbReference type="Gene3D" id="2.130.10.10">
    <property type="entry name" value="YVTN repeat-like/Quinoprotein amine dehydrogenase"/>
    <property type="match status" value="1"/>
</dbReference>
<dbReference type="InterPro" id="IPR036322">
    <property type="entry name" value="WD40_repeat_dom_sf"/>
</dbReference>
<name>A0A183KG26_9TREM</name>
<sequence>MYTEISQKLQSSSNITEVSNNAFPVSGRLELRESTKGHKNIISDLTVLQAGQAFLVSASMDGVIKIWR</sequence>
<dbReference type="STRING" id="6186.A0A183KG26"/>
<dbReference type="SUPFAM" id="SSF50978">
    <property type="entry name" value="WD40 repeat-like"/>
    <property type="match status" value="1"/>
</dbReference>
<keyword evidence="3" id="KW-1185">Reference proteome</keyword>
<dbReference type="AlphaFoldDB" id="A0A183KG26"/>
<gene>
    <name evidence="2" type="ORF">SCUD_LOCUS13973</name>
</gene>
<feature type="repeat" description="WD" evidence="1">
    <location>
        <begin position="35"/>
        <end position="68"/>
    </location>
</feature>
<dbReference type="PROSITE" id="PS50294">
    <property type="entry name" value="WD_REPEATS_REGION"/>
    <property type="match status" value="1"/>
</dbReference>
<dbReference type="EMBL" id="UZAK01036302">
    <property type="protein sequence ID" value="VDP54792.1"/>
    <property type="molecule type" value="Genomic_DNA"/>
</dbReference>
<keyword evidence="1" id="KW-0853">WD repeat</keyword>
<dbReference type="InterPro" id="IPR015943">
    <property type="entry name" value="WD40/YVTN_repeat-like_dom_sf"/>
</dbReference>